<gene>
    <name evidence="2" type="ORF">SCLTRI_LOCUS2430</name>
</gene>
<organism evidence="2 3">
    <name type="scientific">Sclerotinia trifoliorum</name>
    <dbReference type="NCBI Taxonomy" id="28548"/>
    <lineage>
        <taxon>Eukaryota</taxon>
        <taxon>Fungi</taxon>
        <taxon>Dikarya</taxon>
        <taxon>Ascomycota</taxon>
        <taxon>Pezizomycotina</taxon>
        <taxon>Leotiomycetes</taxon>
        <taxon>Helotiales</taxon>
        <taxon>Sclerotiniaceae</taxon>
        <taxon>Sclerotinia</taxon>
    </lineage>
</organism>
<feature type="domain" description="2EXR" evidence="1">
    <location>
        <begin position="5"/>
        <end position="74"/>
    </location>
</feature>
<proteinExistence type="predicted"/>
<accession>A0A8H2VQI1</accession>
<evidence type="ECO:0000313" key="2">
    <source>
        <dbReference type="EMBL" id="CAD6442403.1"/>
    </source>
</evidence>
<dbReference type="EMBL" id="CAJHIA010000008">
    <property type="protein sequence ID" value="CAD6442403.1"/>
    <property type="molecule type" value="Genomic_DNA"/>
</dbReference>
<dbReference type="PANTHER" id="PTHR35910">
    <property type="entry name" value="2EXR DOMAIN-CONTAINING PROTEIN"/>
    <property type="match status" value="1"/>
</dbReference>
<protein>
    <submittedName>
        <fullName evidence="2">Cfb733a6-9561-4d8c-aeee-b2ed9f917f9c-CDS</fullName>
    </submittedName>
</protein>
<evidence type="ECO:0000259" key="1">
    <source>
        <dbReference type="Pfam" id="PF20150"/>
    </source>
</evidence>
<dbReference type="InterPro" id="IPR045518">
    <property type="entry name" value="2EXR"/>
</dbReference>
<dbReference type="PANTHER" id="PTHR35910:SF6">
    <property type="entry name" value="2EXR DOMAIN-CONTAINING PROTEIN"/>
    <property type="match status" value="1"/>
</dbReference>
<reference evidence="2" key="1">
    <citation type="submission" date="2020-10" db="EMBL/GenBank/DDBJ databases">
        <authorList>
            <person name="Kusch S."/>
        </authorList>
    </citation>
    <scope>NUCLEOTIDE SEQUENCE</scope>
    <source>
        <strain evidence="2">SwB9</strain>
    </source>
</reference>
<sequence>MLENFTCFPRLSPELRLKIQRTIAFMPRVVALWEQARHDGNTRQQISIQTTNAAAKLLQINHESRVEGLRSISLLVIYANLTADTVYFDRFCYQVPYMWTICSLLKYSPNMKEVLLVVRINDNLINRTISKFDEGEASGYREKYRRYWTRICDALGSRFTDLSKVVTFSDPKIKIVGWTRGGVRI</sequence>
<keyword evidence="3" id="KW-1185">Reference proteome</keyword>
<evidence type="ECO:0000313" key="3">
    <source>
        <dbReference type="Proteomes" id="UP000624404"/>
    </source>
</evidence>
<dbReference type="Pfam" id="PF20150">
    <property type="entry name" value="2EXR"/>
    <property type="match status" value="1"/>
</dbReference>
<comment type="caution">
    <text evidence="2">The sequence shown here is derived from an EMBL/GenBank/DDBJ whole genome shotgun (WGS) entry which is preliminary data.</text>
</comment>
<dbReference type="OrthoDB" id="3465313at2759"/>
<dbReference type="AlphaFoldDB" id="A0A8H2VQI1"/>
<name>A0A8H2VQI1_9HELO</name>
<dbReference type="Proteomes" id="UP000624404">
    <property type="component" value="Unassembled WGS sequence"/>
</dbReference>